<dbReference type="CDD" id="cd22584">
    <property type="entry name" value="Rcat_RBR_unk"/>
    <property type="match status" value="1"/>
</dbReference>
<keyword evidence="3" id="KW-0808">Transferase</keyword>
<dbReference type="Proteomes" id="UP000650833">
    <property type="component" value="Unassembled WGS sequence"/>
</dbReference>
<dbReference type="InterPro" id="IPR013083">
    <property type="entry name" value="Znf_RING/FYVE/PHD"/>
</dbReference>
<dbReference type="PROSITE" id="PS00518">
    <property type="entry name" value="ZF_RING_1"/>
    <property type="match status" value="1"/>
</dbReference>
<dbReference type="InterPro" id="IPR001841">
    <property type="entry name" value="Znf_RING"/>
</dbReference>
<keyword evidence="4" id="KW-0479">Metal-binding</keyword>
<dbReference type="GO" id="GO:0016567">
    <property type="term" value="P:protein ubiquitination"/>
    <property type="evidence" value="ECO:0007669"/>
    <property type="project" value="InterPro"/>
</dbReference>
<dbReference type="EC" id="2.3.2.31" evidence="2"/>
<evidence type="ECO:0000259" key="11">
    <source>
        <dbReference type="PROSITE" id="PS51873"/>
    </source>
</evidence>
<dbReference type="InterPro" id="IPR017907">
    <property type="entry name" value="Znf_RING_CS"/>
</dbReference>
<comment type="caution">
    <text evidence="12">The sequence shown here is derived from an EMBL/GenBank/DDBJ whole genome shotgun (WGS) entry which is preliminary data.</text>
</comment>
<keyword evidence="8" id="KW-0862">Zinc</keyword>
<evidence type="ECO:0000256" key="9">
    <source>
        <dbReference type="PROSITE-ProRule" id="PRU00175"/>
    </source>
</evidence>
<evidence type="ECO:0000256" key="5">
    <source>
        <dbReference type="ARBA" id="ARBA00022737"/>
    </source>
</evidence>
<dbReference type="InterPro" id="IPR031127">
    <property type="entry name" value="E3_UB_ligase_RBR"/>
</dbReference>
<evidence type="ECO:0000313" key="12">
    <source>
        <dbReference type="EMBL" id="KAG2195224.1"/>
    </source>
</evidence>
<protein>
    <recommendedName>
        <fullName evidence="2">RBR-type E3 ubiquitin transferase</fullName>
        <ecNumber evidence="2">2.3.2.31</ecNumber>
    </recommendedName>
</protein>
<evidence type="ECO:0000256" key="3">
    <source>
        <dbReference type="ARBA" id="ARBA00022679"/>
    </source>
</evidence>
<proteinExistence type="predicted"/>
<keyword evidence="6 9" id="KW-0863">Zinc-finger</keyword>
<evidence type="ECO:0000256" key="4">
    <source>
        <dbReference type="ARBA" id="ARBA00022723"/>
    </source>
</evidence>
<sequence>MSLKSTETNTPNITVQKTPSHTKAYYPNVAKKFKGKKRKLEMCVICIQHCTSSSSMKAEKCEHAVCDSCLRAYFDSALNESRYTVTSFEKIECPSPDCKATFLSERVIRNIYTAKQRNDWWTSVAMKTNIENKVICPFQLCKAIFDADVILTKKCTFAECYECRRGFCTACQSPWHPGVMKIVDDQEELKKILDKAKESKWTRCPKCGHLVERMTGCTFMLCVCATEFCYRCGGYSVGHACSNKCHILTEKNVQTLRSQMFVPTNDDLTNKIRKTN</sequence>
<evidence type="ECO:0000256" key="8">
    <source>
        <dbReference type="ARBA" id="ARBA00022833"/>
    </source>
</evidence>
<dbReference type="EMBL" id="JAEPRC010000537">
    <property type="protein sequence ID" value="KAG2195224.1"/>
    <property type="molecule type" value="Genomic_DNA"/>
</dbReference>
<dbReference type="Pfam" id="PF01485">
    <property type="entry name" value="IBR"/>
    <property type="match status" value="1"/>
</dbReference>
<dbReference type="InterPro" id="IPR002867">
    <property type="entry name" value="IBR_dom"/>
</dbReference>
<evidence type="ECO:0000256" key="1">
    <source>
        <dbReference type="ARBA" id="ARBA00001798"/>
    </source>
</evidence>
<accession>A0A8H7QM59</accession>
<dbReference type="PROSITE" id="PS51873">
    <property type="entry name" value="TRIAD"/>
    <property type="match status" value="1"/>
</dbReference>
<name>A0A8H7QM59_9FUNG</name>
<dbReference type="GO" id="GO:0008270">
    <property type="term" value="F:zinc ion binding"/>
    <property type="evidence" value="ECO:0007669"/>
    <property type="project" value="UniProtKB-KW"/>
</dbReference>
<dbReference type="InterPro" id="IPR044066">
    <property type="entry name" value="TRIAD_supradom"/>
</dbReference>
<dbReference type="SUPFAM" id="SSF57850">
    <property type="entry name" value="RING/U-box"/>
    <property type="match status" value="2"/>
</dbReference>
<evidence type="ECO:0000313" key="13">
    <source>
        <dbReference type="Proteomes" id="UP000650833"/>
    </source>
</evidence>
<dbReference type="OrthoDB" id="1431934at2759"/>
<evidence type="ECO:0000259" key="10">
    <source>
        <dbReference type="PROSITE" id="PS50089"/>
    </source>
</evidence>
<evidence type="ECO:0000256" key="6">
    <source>
        <dbReference type="ARBA" id="ARBA00022771"/>
    </source>
</evidence>
<keyword evidence="7" id="KW-0833">Ubl conjugation pathway</keyword>
<dbReference type="PROSITE" id="PS50089">
    <property type="entry name" value="ZF_RING_2"/>
    <property type="match status" value="1"/>
</dbReference>
<dbReference type="GO" id="GO:0061630">
    <property type="term" value="F:ubiquitin protein ligase activity"/>
    <property type="evidence" value="ECO:0007669"/>
    <property type="project" value="UniProtKB-EC"/>
</dbReference>
<dbReference type="PANTHER" id="PTHR11685">
    <property type="entry name" value="RBR FAMILY RING FINGER AND IBR DOMAIN-CONTAINING"/>
    <property type="match status" value="1"/>
</dbReference>
<gene>
    <name evidence="12" type="ORF">INT46_010042</name>
</gene>
<keyword evidence="13" id="KW-1185">Reference proteome</keyword>
<organism evidence="12 13">
    <name type="scientific">Mucor plumbeus</name>
    <dbReference type="NCBI Taxonomy" id="97098"/>
    <lineage>
        <taxon>Eukaryota</taxon>
        <taxon>Fungi</taxon>
        <taxon>Fungi incertae sedis</taxon>
        <taxon>Mucoromycota</taxon>
        <taxon>Mucoromycotina</taxon>
        <taxon>Mucoromycetes</taxon>
        <taxon>Mucorales</taxon>
        <taxon>Mucorineae</taxon>
        <taxon>Mucoraceae</taxon>
        <taxon>Mucor</taxon>
    </lineage>
</organism>
<dbReference type="AlphaFoldDB" id="A0A8H7QM59"/>
<reference evidence="12" key="1">
    <citation type="submission" date="2020-12" db="EMBL/GenBank/DDBJ databases">
        <title>Metabolic potential, ecology and presence of endohyphal bacteria is reflected in genomic diversity of Mucoromycotina.</title>
        <authorList>
            <person name="Muszewska A."/>
            <person name="Okrasinska A."/>
            <person name="Steczkiewicz K."/>
            <person name="Drgas O."/>
            <person name="Orlowska M."/>
            <person name="Perlinska-Lenart U."/>
            <person name="Aleksandrzak-Piekarczyk T."/>
            <person name="Szatraj K."/>
            <person name="Zielenkiewicz U."/>
            <person name="Pilsyk S."/>
            <person name="Malc E."/>
            <person name="Mieczkowski P."/>
            <person name="Kruszewska J.S."/>
            <person name="Biernat P."/>
            <person name="Pawlowska J."/>
        </authorList>
    </citation>
    <scope>NUCLEOTIDE SEQUENCE</scope>
    <source>
        <strain evidence="12">CBS 226.32</strain>
    </source>
</reference>
<evidence type="ECO:0000256" key="2">
    <source>
        <dbReference type="ARBA" id="ARBA00012251"/>
    </source>
</evidence>
<keyword evidence="5" id="KW-0677">Repeat</keyword>
<dbReference type="Gene3D" id="1.20.120.1750">
    <property type="match status" value="1"/>
</dbReference>
<comment type="catalytic activity">
    <reaction evidence="1">
        <text>[E2 ubiquitin-conjugating enzyme]-S-ubiquitinyl-L-cysteine + [acceptor protein]-L-lysine = [E2 ubiquitin-conjugating enzyme]-L-cysteine + [acceptor protein]-N(6)-ubiquitinyl-L-lysine.</text>
        <dbReference type="EC" id="2.3.2.31"/>
    </reaction>
</comment>
<feature type="domain" description="RING-type" evidence="11">
    <location>
        <begin position="39"/>
        <end position="245"/>
    </location>
</feature>
<dbReference type="Gene3D" id="3.30.40.10">
    <property type="entry name" value="Zinc/RING finger domain, C3HC4 (zinc finger)"/>
    <property type="match status" value="1"/>
</dbReference>
<evidence type="ECO:0000256" key="7">
    <source>
        <dbReference type="ARBA" id="ARBA00022786"/>
    </source>
</evidence>
<feature type="domain" description="RING-type" evidence="10">
    <location>
        <begin position="43"/>
        <end position="94"/>
    </location>
</feature>